<dbReference type="Proteomes" id="UP001218246">
    <property type="component" value="Unassembled WGS sequence"/>
</dbReference>
<accession>A0ABT6HAB1</accession>
<evidence type="ECO:0000256" key="1">
    <source>
        <dbReference type="SAM" id="MobiDB-lite"/>
    </source>
</evidence>
<evidence type="ECO:0000313" key="3">
    <source>
        <dbReference type="Proteomes" id="UP001218246"/>
    </source>
</evidence>
<comment type="caution">
    <text evidence="2">The sequence shown here is derived from an EMBL/GenBank/DDBJ whole genome shotgun (WGS) entry which is preliminary data.</text>
</comment>
<feature type="region of interest" description="Disordered" evidence="1">
    <location>
        <begin position="1"/>
        <end position="46"/>
    </location>
</feature>
<evidence type="ECO:0000313" key="2">
    <source>
        <dbReference type="EMBL" id="MDG5755630.1"/>
    </source>
</evidence>
<sequence>MNQNKGSLQRFGGNVKAGAKKADSEFAREMQANAERDQLIKQSKHK</sequence>
<keyword evidence="3" id="KW-1185">Reference proteome</keyword>
<reference evidence="2 3" key="1">
    <citation type="submission" date="2023-04" db="EMBL/GenBank/DDBJ databases">
        <title>Ectobacillus antri isolated from activated sludge.</title>
        <authorList>
            <person name="Yan P."/>
            <person name="Liu X."/>
        </authorList>
    </citation>
    <scope>NUCLEOTIDE SEQUENCE [LARGE SCALE GENOMIC DNA]</scope>
    <source>
        <strain evidence="2 3">C18H</strain>
    </source>
</reference>
<proteinExistence type="predicted"/>
<protein>
    <recommendedName>
        <fullName evidence="4">Small, acid-soluble spore protein, SspJ family</fullName>
    </recommendedName>
</protein>
<dbReference type="RefSeq" id="WP_278018683.1">
    <property type="nucleotide sequence ID" value="NZ_JARRRY010000031.1"/>
</dbReference>
<evidence type="ECO:0008006" key="4">
    <source>
        <dbReference type="Google" id="ProtNLM"/>
    </source>
</evidence>
<feature type="compositionally biased region" description="Basic and acidic residues" evidence="1">
    <location>
        <begin position="20"/>
        <end position="39"/>
    </location>
</feature>
<organism evidence="2 3">
    <name type="scientific">Ectobacillus antri</name>
    <dbReference type="NCBI Taxonomy" id="2486280"/>
    <lineage>
        <taxon>Bacteria</taxon>
        <taxon>Bacillati</taxon>
        <taxon>Bacillota</taxon>
        <taxon>Bacilli</taxon>
        <taxon>Bacillales</taxon>
        <taxon>Bacillaceae</taxon>
        <taxon>Ectobacillus</taxon>
    </lineage>
</organism>
<dbReference type="EMBL" id="JARULN010000038">
    <property type="protein sequence ID" value="MDG5755630.1"/>
    <property type="molecule type" value="Genomic_DNA"/>
</dbReference>
<gene>
    <name evidence="2" type="ORF">P6P90_17220</name>
</gene>
<name>A0ABT6HAB1_9BACI</name>